<dbReference type="NCBIfam" id="TIGR02433">
    <property type="entry name" value="lysidine_TilS_C"/>
    <property type="match status" value="1"/>
</dbReference>
<dbReference type="Proteomes" id="UP000184109">
    <property type="component" value="Unassembled WGS sequence"/>
</dbReference>
<comment type="domain">
    <text evidence="8">The N-terminal region contains the highly conserved SGGXDS motif, predicted to be a P-loop motif involved in ATP binding.</text>
</comment>
<name>A0A1M5TCF1_9FLAO</name>
<dbReference type="SMART" id="SM00977">
    <property type="entry name" value="TilS_C"/>
    <property type="match status" value="1"/>
</dbReference>
<comment type="similarity">
    <text evidence="8">Belongs to the tRNA(Ile)-lysidine synthase family.</text>
</comment>
<evidence type="ECO:0000256" key="8">
    <source>
        <dbReference type="HAMAP-Rule" id="MF_01161"/>
    </source>
</evidence>
<feature type="binding site" evidence="8">
    <location>
        <begin position="26"/>
        <end position="31"/>
    </location>
    <ligand>
        <name>ATP</name>
        <dbReference type="ChEBI" id="CHEBI:30616"/>
    </ligand>
</feature>
<evidence type="ECO:0000313" key="11">
    <source>
        <dbReference type="Proteomes" id="UP000184109"/>
    </source>
</evidence>
<dbReference type="NCBIfam" id="TIGR02432">
    <property type="entry name" value="lysidine_TilS_N"/>
    <property type="match status" value="1"/>
</dbReference>
<dbReference type="GO" id="GO:0032267">
    <property type="term" value="F:tRNA(Ile)-lysidine synthase activity"/>
    <property type="evidence" value="ECO:0007669"/>
    <property type="project" value="UniProtKB-EC"/>
</dbReference>
<dbReference type="InterPro" id="IPR011063">
    <property type="entry name" value="TilS/TtcA_N"/>
</dbReference>
<proteinExistence type="inferred from homology"/>
<protein>
    <recommendedName>
        <fullName evidence="8">tRNA(Ile)-lysidine synthase</fullName>
        <ecNumber evidence="8">6.3.4.19</ecNumber>
    </recommendedName>
    <alternativeName>
        <fullName evidence="8">tRNA(Ile)-2-lysyl-cytidine synthase</fullName>
    </alternativeName>
    <alternativeName>
        <fullName evidence="8">tRNA(Ile)-lysidine synthetase</fullName>
    </alternativeName>
</protein>
<evidence type="ECO:0000256" key="3">
    <source>
        <dbReference type="ARBA" id="ARBA00022598"/>
    </source>
</evidence>
<feature type="domain" description="Lysidine-tRNA(Ile) synthetase C-terminal" evidence="9">
    <location>
        <begin position="357"/>
        <end position="429"/>
    </location>
</feature>
<dbReference type="InterPro" id="IPR012795">
    <property type="entry name" value="tRNA_Ile_lys_synt_N"/>
</dbReference>
<keyword evidence="2 8" id="KW-0963">Cytoplasm</keyword>
<dbReference type="InterPro" id="IPR014729">
    <property type="entry name" value="Rossmann-like_a/b/a_fold"/>
</dbReference>
<evidence type="ECO:0000259" key="9">
    <source>
        <dbReference type="SMART" id="SM00977"/>
    </source>
</evidence>
<dbReference type="AlphaFoldDB" id="A0A1M5TCF1"/>
<organism evidence="10 11">
    <name type="scientific">Wenyingzhuangia marina</name>
    <dbReference type="NCBI Taxonomy" id="1195760"/>
    <lineage>
        <taxon>Bacteria</taxon>
        <taxon>Pseudomonadati</taxon>
        <taxon>Bacteroidota</taxon>
        <taxon>Flavobacteriia</taxon>
        <taxon>Flavobacteriales</taxon>
        <taxon>Flavobacteriaceae</taxon>
        <taxon>Wenyingzhuangia</taxon>
    </lineage>
</organism>
<keyword evidence="6 8" id="KW-0067">ATP-binding</keyword>
<evidence type="ECO:0000256" key="7">
    <source>
        <dbReference type="ARBA" id="ARBA00048539"/>
    </source>
</evidence>
<evidence type="ECO:0000256" key="2">
    <source>
        <dbReference type="ARBA" id="ARBA00022490"/>
    </source>
</evidence>
<dbReference type="SUPFAM" id="SSF52402">
    <property type="entry name" value="Adenine nucleotide alpha hydrolases-like"/>
    <property type="match status" value="1"/>
</dbReference>
<dbReference type="STRING" id="1195760.SAMN05444281_0820"/>
<dbReference type="PANTHER" id="PTHR43033">
    <property type="entry name" value="TRNA(ILE)-LYSIDINE SYNTHASE-RELATED"/>
    <property type="match status" value="1"/>
</dbReference>
<keyword evidence="5 8" id="KW-0547">Nucleotide-binding</keyword>
<reference evidence="11" key="1">
    <citation type="submission" date="2016-11" db="EMBL/GenBank/DDBJ databases">
        <authorList>
            <person name="Varghese N."/>
            <person name="Submissions S."/>
        </authorList>
    </citation>
    <scope>NUCLEOTIDE SEQUENCE [LARGE SCALE GENOMIC DNA]</scope>
    <source>
        <strain evidence="11">DSM 100572</strain>
    </source>
</reference>
<dbReference type="Gene3D" id="3.40.50.620">
    <property type="entry name" value="HUPs"/>
    <property type="match status" value="1"/>
</dbReference>
<dbReference type="OrthoDB" id="9807403at2"/>
<comment type="function">
    <text evidence="8">Ligates lysine onto the cytidine present at position 34 of the AUA codon-specific tRNA(Ile) that contains the anticodon CAU, in an ATP-dependent manner. Cytidine is converted to lysidine, thus changing the amino acid specificity of the tRNA from methionine to isoleucine.</text>
</comment>
<dbReference type="Pfam" id="PF01171">
    <property type="entry name" value="ATP_bind_3"/>
    <property type="match status" value="1"/>
</dbReference>
<evidence type="ECO:0000256" key="1">
    <source>
        <dbReference type="ARBA" id="ARBA00004496"/>
    </source>
</evidence>
<dbReference type="EMBL" id="FQXQ01000001">
    <property type="protein sequence ID" value="SHH48485.1"/>
    <property type="molecule type" value="Genomic_DNA"/>
</dbReference>
<dbReference type="SUPFAM" id="SSF56037">
    <property type="entry name" value="PheT/TilS domain"/>
    <property type="match status" value="1"/>
</dbReference>
<dbReference type="HAMAP" id="MF_01161">
    <property type="entry name" value="tRNA_Ile_lys_synt"/>
    <property type="match status" value="1"/>
</dbReference>
<accession>A0A1M5TCF1</accession>
<comment type="catalytic activity">
    <reaction evidence="7 8">
        <text>cytidine(34) in tRNA(Ile2) + L-lysine + ATP = lysidine(34) in tRNA(Ile2) + AMP + diphosphate + H(+)</text>
        <dbReference type="Rhea" id="RHEA:43744"/>
        <dbReference type="Rhea" id="RHEA-COMP:10625"/>
        <dbReference type="Rhea" id="RHEA-COMP:10670"/>
        <dbReference type="ChEBI" id="CHEBI:15378"/>
        <dbReference type="ChEBI" id="CHEBI:30616"/>
        <dbReference type="ChEBI" id="CHEBI:32551"/>
        <dbReference type="ChEBI" id="CHEBI:33019"/>
        <dbReference type="ChEBI" id="CHEBI:82748"/>
        <dbReference type="ChEBI" id="CHEBI:83665"/>
        <dbReference type="ChEBI" id="CHEBI:456215"/>
        <dbReference type="EC" id="6.3.4.19"/>
    </reaction>
</comment>
<keyword evidence="11" id="KW-1185">Reference proteome</keyword>
<evidence type="ECO:0000256" key="6">
    <source>
        <dbReference type="ARBA" id="ARBA00022840"/>
    </source>
</evidence>
<gene>
    <name evidence="8" type="primary">tilS</name>
    <name evidence="10" type="ORF">SAMN05444281_0820</name>
</gene>
<dbReference type="InterPro" id="IPR012796">
    <property type="entry name" value="Lysidine-tRNA-synth_C"/>
</dbReference>
<dbReference type="Pfam" id="PF11734">
    <property type="entry name" value="TilS_C"/>
    <property type="match status" value="1"/>
</dbReference>
<dbReference type="GO" id="GO:0005524">
    <property type="term" value="F:ATP binding"/>
    <property type="evidence" value="ECO:0007669"/>
    <property type="project" value="UniProtKB-UniRule"/>
</dbReference>
<evidence type="ECO:0000256" key="4">
    <source>
        <dbReference type="ARBA" id="ARBA00022694"/>
    </source>
</evidence>
<dbReference type="InterPro" id="IPR012094">
    <property type="entry name" value="tRNA_Ile_lys_synt"/>
</dbReference>
<keyword evidence="3 8" id="KW-0436">Ligase</keyword>
<keyword evidence="4 8" id="KW-0819">tRNA processing</keyword>
<dbReference type="GO" id="GO:0005737">
    <property type="term" value="C:cytoplasm"/>
    <property type="evidence" value="ECO:0007669"/>
    <property type="project" value="UniProtKB-SubCell"/>
</dbReference>
<dbReference type="EC" id="6.3.4.19" evidence="8"/>
<comment type="subcellular location">
    <subcellularLocation>
        <location evidence="1 8">Cytoplasm</location>
    </subcellularLocation>
</comment>
<sequence>MLQKLEKHLEKNFPFLKGKKLLLTVSGGIDSVVLAHAFHTLKFNIGIAHCNFQLRGIESDLDEQFVEKIAKEFNCQFHSVQFLTKEYCKKNKVNTQIGARELRYDWFQKLYTEYEYDYILTAHHLNDVMETFFINLSRGTGLDGLASIPPINNNIIRPLLIVSRNDIETYATEFNIKWREDQSNAETKYIRNKIRHNITPELYKLHPNFEENFLNTVLKIHESKNFIKQKIAALHKEFFVPEGDDFLINQNTIKNLSDFELYELFKPYGFKATQEIIKLIYTQTGKQIHSDTHTLLNNRENLILSVNSEVNNSDEIYKIEHMQDIHHLPISLNFSFASKEISKDCIALNMENTTFPLLIRKWKDGDYFYPTGMRGKKKISKYFKDEKLSLREKETTWLLCNNQQQIIWVIGHRADRMLTSKPEKKNLVYISIKH</sequence>
<dbReference type="CDD" id="cd01992">
    <property type="entry name" value="TilS_N"/>
    <property type="match status" value="1"/>
</dbReference>
<evidence type="ECO:0000256" key="5">
    <source>
        <dbReference type="ARBA" id="ARBA00022741"/>
    </source>
</evidence>
<dbReference type="RefSeq" id="WP_073118509.1">
    <property type="nucleotide sequence ID" value="NZ_BMEN01000001.1"/>
</dbReference>
<evidence type="ECO:0000313" key="10">
    <source>
        <dbReference type="EMBL" id="SHH48485.1"/>
    </source>
</evidence>
<dbReference type="PANTHER" id="PTHR43033:SF1">
    <property type="entry name" value="TRNA(ILE)-LYSIDINE SYNTHASE-RELATED"/>
    <property type="match status" value="1"/>
</dbReference>
<dbReference type="GO" id="GO:0006400">
    <property type="term" value="P:tRNA modification"/>
    <property type="evidence" value="ECO:0007669"/>
    <property type="project" value="UniProtKB-UniRule"/>
</dbReference>